<comment type="caution">
    <text evidence="2">The sequence shown here is derived from an EMBL/GenBank/DDBJ whole genome shotgun (WGS) entry which is preliminary data.</text>
</comment>
<sequence length="252" mass="26993">MRRRTKRLTASALAAAACMAVSLTAAAQPDPFADYEAMKRGQAPPPPPAASLPAVVPIPSPEPEVSTAPWKWSFGGRSAFSYTGISNDTLLDQDQSNTTLFFRLTPTVGLTVHERVLVSASFGLLGNNLTREDGSDATAVAGLFEFTGHYMLPVTRRLVFLPGLGIGPYFGSNDRTLRLPDGRKVDEASSTFGVAMSVYGMFGYQLSPTLSVRTGIALYSLFQTERVESADKTLGASAVHVGLPIELHFHVL</sequence>
<keyword evidence="1" id="KW-0732">Signal</keyword>
<reference evidence="2 3" key="1">
    <citation type="submission" date="2021-04" db="EMBL/GenBank/DDBJ databases">
        <title>Genome analysis of Polyangium sp.</title>
        <authorList>
            <person name="Li Y."/>
            <person name="Wang J."/>
        </authorList>
    </citation>
    <scope>NUCLEOTIDE SEQUENCE [LARGE SCALE GENOMIC DNA]</scope>
    <source>
        <strain evidence="2 3">SDU14</strain>
    </source>
</reference>
<dbReference type="AlphaFoldDB" id="A0A9X3WZW8"/>
<protein>
    <recommendedName>
        <fullName evidence="4">Outer membrane protein beta-barrel domain-containing protein</fullName>
    </recommendedName>
</protein>
<accession>A0A9X3WZW8</accession>
<dbReference type="RefSeq" id="WP_272417297.1">
    <property type="nucleotide sequence ID" value="NZ_JAGTJJ010000002.1"/>
</dbReference>
<name>A0A9X3WZW8_9BACT</name>
<dbReference type="PROSITE" id="PS51257">
    <property type="entry name" value="PROKAR_LIPOPROTEIN"/>
    <property type="match status" value="1"/>
</dbReference>
<evidence type="ECO:0008006" key="4">
    <source>
        <dbReference type="Google" id="ProtNLM"/>
    </source>
</evidence>
<evidence type="ECO:0000256" key="1">
    <source>
        <dbReference type="SAM" id="SignalP"/>
    </source>
</evidence>
<keyword evidence="3" id="KW-1185">Reference proteome</keyword>
<gene>
    <name evidence="2" type="ORF">KEG57_07130</name>
</gene>
<organism evidence="2 3">
    <name type="scientific">Polyangium jinanense</name>
    <dbReference type="NCBI Taxonomy" id="2829994"/>
    <lineage>
        <taxon>Bacteria</taxon>
        <taxon>Pseudomonadati</taxon>
        <taxon>Myxococcota</taxon>
        <taxon>Polyangia</taxon>
        <taxon>Polyangiales</taxon>
        <taxon>Polyangiaceae</taxon>
        <taxon>Polyangium</taxon>
    </lineage>
</organism>
<evidence type="ECO:0000313" key="3">
    <source>
        <dbReference type="Proteomes" id="UP001151081"/>
    </source>
</evidence>
<dbReference type="Proteomes" id="UP001151081">
    <property type="component" value="Unassembled WGS sequence"/>
</dbReference>
<feature type="signal peptide" evidence="1">
    <location>
        <begin position="1"/>
        <end position="27"/>
    </location>
</feature>
<proteinExistence type="predicted"/>
<feature type="chain" id="PRO_5040731605" description="Outer membrane protein beta-barrel domain-containing protein" evidence="1">
    <location>
        <begin position="28"/>
        <end position="252"/>
    </location>
</feature>
<dbReference type="EMBL" id="JAGTJJ010000002">
    <property type="protein sequence ID" value="MDC3980260.1"/>
    <property type="molecule type" value="Genomic_DNA"/>
</dbReference>
<evidence type="ECO:0000313" key="2">
    <source>
        <dbReference type="EMBL" id="MDC3980260.1"/>
    </source>
</evidence>